<comment type="caution">
    <text evidence="1">The sequence shown here is derived from an EMBL/GenBank/DDBJ whole genome shotgun (WGS) entry which is preliminary data.</text>
</comment>
<evidence type="ECO:0000313" key="2">
    <source>
        <dbReference type="Proteomes" id="UP000255365"/>
    </source>
</evidence>
<name>A0A370S5G2_PSEJE</name>
<dbReference type="AlphaFoldDB" id="A0A370S5G2"/>
<evidence type="ECO:0000313" key="1">
    <source>
        <dbReference type="EMBL" id="RDL14983.1"/>
    </source>
</evidence>
<sequence>MSYSVVVEFKDINADGKQEAVISRYNNGYANNLKPDAVVTTYANAQGEYDRAEGVDDVEGNDGVDEFDTDTYTVAASLASKLAGLSTVGEGRLYSCILISSDGQARTAKPTCVNIDLFKVSNHDLSQPDANVKLKINATGFYKVEDTLEGEGKFNIDADGDEDSDANDKLIFVNIANSFVSMRGFAG</sequence>
<protein>
    <submittedName>
        <fullName evidence="1">Uncharacterized protein</fullName>
    </submittedName>
</protein>
<accession>A0A370S5G2</accession>
<dbReference type="EMBL" id="QRAV01000017">
    <property type="protein sequence ID" value="RDL14983.1"/>
    <property type="molecule type" value="Genomic_DNA"/>
</dbReference>
<organism evidence="1 2">
    <name type="scientific">Pseudomonas jessenii</name>
    <dbReference type="NCBI Taxonomy" id="77298"/>
    <lineage>
        <taxon>Bacteria</taxon>
        <taxon>Pseudomonadati</taxon>
        <taxon>Pseudomonadota</taxon>
        <taxon>Gammaproteobacteria</taxon>
        <taxon>Pseudomonadales</taxon>
        <taxon>Pseudomonadaceae</taxon>
        <taxon>Pseudomonas</taxon>
    </lineage>
</organism>
<gene>
    <name evidence="1" type="ORF">DEU51_11734</name>
</gene>
<reference evidence="1 2" key="1">
    <citation type="submission" date="2018-07" db="EMBL/GenBank/DDBJ databases">
        <title>Genome sequencing of rice bacterial endophytes.</title>
        <authorList>
            <person name="Venturi V."/>
        </authorList>
    </citation>
    <scope>NUCLEOTIDE SEQUENCE [LARGE SCALE GENOMIC DNA]</scope>
    <source>
        <strain evidence="1 2">E2333</strain>
    </source>
</reference>
<dbReference type="RefSeq" id="WP_042556981.1">
    <property type="nucleotide sequence ID" value="NZ_QRAV01000017.1"/>
</dbReference>
<dbReference type="Proteomes" id="UP000255365">
    <property type="component" value="Unassembled WGS sequence"/>
</dbReference>
<proteinExistence type="predicted"/>